<keyword evidence="2" id="KW-1185">Reference proteome</keyword>
<gene>
    <name evidence="1" type="ORF">DRW41_22065</name>
</gene>
<evidence type="ECO:0000313" key="2">
    <source>
        <dbReference type="Proteomes" id="UP000257144"/>
    </source>
</evidence>
<accession>A0A3D8GJT6</accession>
<reference evidence="1 2" key="1">
    <citation type="submission" date="2018-07" db="EMBL/GenBank/DDBJ databases">
        <title>Bacillus sp. YLB-04 draft genome sequence.</title>
        <authorList>
            <person name="Yu L."/>
            <person name="Tang X."/>
        </authorList>
    </citation>
    <scope>NUCLEOTIDE SEQUENCE [LARGE SCALE GENOMIC DNA]</scope>
    <source>
        <strain evidence="1 2">YLB-04</strain>
    </source>
</reference>
<dbReference type="Proteomes" id="UP000257144">
    <property type="component" value="Unassembled WGS sequence"/>
</dbReference>
<dbReference type="AlphaFoldDB" id="A0A3D8GJT6"/>
<organism evidence="1 2">
    <name type="scientific">Neobacillus piezotolerans</name>
    <dbReference type="NCBI Taxonomy" id="2259171"/>
    <lineage>
        <taxon>Bacteria</taxon>
        <taxon>Bacillati</taxon>
        <taxon>Bacillota</taxon>
        <taxon>Bacilli</taxon>
        <taxon>Bacillales</taxon>
        <taxon>Bacillaceae</taxon>
        <taxon>Neobacillus</taxon>
    </lineage>
</organism>
<evidence type="ECO:0000313" key="1">
    <source>
        <dbReference type="EMBL" id="RDU34713.1"/>
    </source>
</evidence>
<dbReference type="RefSeq" id="WP_115454170.1">
    <property type="nucleotide sequence ID" value="NZ_QNQT01000020.1"/>
</dbReference>
<protein>
    <submittedName>
        <fullName evidence="1">Uncharacterized protein</fullName>
    </submittedName>
</protein>
<sequence>MQITITIDYHTNQSISMSGTFPLRGRKPEKVAFEWWKEIKRDSFNPVLEKVIINGDRDVTELVKTLDKAPPPPDNLPF</sequence>
<name>A0A3D8GJT6_9BACI</name>
<comment type="caution">
    <text evidence="1">The sequence shown here is derived from an EMBL/GenBank/DDBJ whole genome shotgun (WGS) entry which is preliminary data.</text>
</comment>
<dbReference type="EMBL" id="QNQT01000020">
    <property type="protein sequence ID" value="RDU34713.1"/>
    <property type="molecule type" value="Genomic_DNA"/>
</dbReference>
<dbReference type="OrthoDB" id="2937512at2"/>
<proteinExistence type="predicted"/>